<dbReference type="InterPro" id="IPR013216">
    <property type="entry name" value="Methyltransf_11"/>
</dbReference>
<sequence>MGNDIDRAGVAKAYAAWAPIYDLVFGQVFDAGRKATIALADQIGGRILDVGIGTGLSLTDYSRTTKICGVDISEPMLRKARERARTLNLTNVEALSVMDAKHLAFADGTFDAVVAQYVVTAVPEPEATLDDFVRVLKPGGELILVNHIGAEGGPRKLFRVGLRAAGAAAGLAARVPLGTPRQLGSPPRRHRSDRAATNAADGAFFPDPLPQALTSRRNIRGPESFSRHAAIHDFRGDDLCAGGLACTHVCPGRTCTRDTAGADGTAPS</sequence>
<dbReference type="GO" id="GO:0008757">
    <property type="term" value="F:S-adenosylmethionine-dependent methyltransferase activity"/>
    <property type="evidence" value="ECO:0007669"/>
    <property type="project" value="InterPro"/>
</dbReference>
<evidence type="ECO:0000259" key="2">
    <source>
        <dbReference type="Pfam" id="PF08241"/>
    </source>
</evidence>
<accession>A0A090MI21</accession>
<dbReference type="InterPro" id="IPR029063">
    <property type="entry name" value="SAM-dependent_MTases_sf"/>
</dbReference>
<feature type="domain" description="Methyltransferase type 11" evidence="2">
    <location>
        <begin position="48"/>
        <end position="144"/>
    </location>
</feature>
<evidence type="ECO:0000313" key="4">
    <source>
        <dbReference type="Proteomes" id="UP000035762"/>
    </source>
</evidence>
<comment type="caution">
    <text evidence="3">The sequence shown here is derived from an EMBL/GenBank/DDBJ whole genome shotgun (WGS) entry which is preliminary data.</text>
</comment>
<dbReference type="AlphaFoldDB" id="A0A090MI21"/>
<dbReference type="STRING" id="1035.BN961_00611"/>
<dbReference type="CDD" id="cd02440">
    <property type="entry name" value="AdoMet_MTases"/>
    <property type="match status" value="1"/>
</dbReference>
<proteinExistence type="predicted"/>
<name>A0A090MI21_AFIFE</name>
<dbReference type="PANTHER" id="PTHR43591">
    <property type="entry name" value="METHYLTRANSFERASE"/>
    <property type="match status" value="1"/>
</dbReference>
<reference evidence="3 4" key="1">
    <citation type="journal article" date="2014" name="Genome Announc.">
        <title>Genome Sequence of Afipia felis Strain 76713, Isolated in Hospital Water Using an Amoeba Co-Culture Procedure.</title>
        <authorList>
            <person name="Benamar S."/>
            <person name="La Scola B."/>
            <person name="Croce O."/>
        </authorList>
    </citation>
    <scope>NUCLEOTIDE SEQUENCE [LARGE SCALE GENOMIC DNA]</scope>
    <source>
        <strain evidence="3 4">76713</strain>
    </source>
</reference>
<evidence type="ECO:0000313" key="3">
    <source>
        <dbReference type="EMBL" id="CEG07225.1"/>
    </source>
</evidence>
<protein>
    <submittedName>
        <fullName evidence="3">Demethylrebeccamycin-D-glucose O-methyltransferase</fullName>
    </submittedName>
</protein>
<dbReference type="GO" id="GO:0032259">
    <property type="term" value="P:methylation"/>
    <property type="evidence" value="ECO:0007669"/>
    <property type="project" value="UniProtKB-KW"/>
</dbReference>
<evidence type="ECO:0000256" key="1">
    <source>
        <dbReference type="SAM" id="MobiDB-lite"/>
    </source>
</evidence>
<dbReference type="Gene3D" id="3.40.50.150">
    <property type="entry name" value="Vaccinia Virus protein VP39"/>
    <property type="match status" value="1"/>
</dbReference>
<dbReference type="SUPFAM" id="SSF53335">
    <property type="entry name" value="S-adenosyl-L-methionine-dependent methyltransferases"/>
    <property type="match status" value="1"/>
</dbReference>
<feature type="region of interest" description="Disordered" evidence="1">
    <location>
        <begin position="177"/>
        <end position="201"/>
    </location>
</feature>
<keyword evidence="4" id="KW-1185">Reference proteome</keyword>
<organism evidence="3 4">
    <name type="scientific">Afipia felis</name>
    <name type="common">Cat scratch disease bacillus</name>
    <dbReference type="NCBI Taxonomy" id="1035"/>
    <lineage>
        <taxon>Bacteria</taxon>
        <taxon>Pseudomonadati</taxon>
        <taxon>Pseudomonadota</taxon>
        <taxon>Alphaproteobacteria</taxon>
        <taxon>Hyphomicrobiales</taxon>
        <taxon>Nitrobacteraceae</taxon>
        <taxon>Afipia</taxon>
    </lineage>
</organism>
<dbReference type="Proteomes" id="UP000035762">
    <property type="component" value="Unassembled WGS sequence"/>
</dbReference>
<gene>
    <name evidence="3" type="primary">rebM</name>
    <name evidence="3" type="ORF">BN961_00611</name>
</gene>
<dbReference type="PANTHER" id="PTHR43591:SF110">
    <property type="entry name" value="RHODANESE DOMAIN-CONTAINING PROTEIN"/>
    <property type="match status" value="1"/>
</dbReference>
<dbReference type="EMBL" id="CCAZ020000001">
    <property type="protein sequence ID" value="CEG07225.1"/>
    <property type="molecule type" value="Genomic_DNA"/>
</dbReference>
<dbReference type="Pfam" id="PF08241">
    <property type="entry name" value="Methyltransf_11"/>
    <property type="match status" value="1"/>
</dbReference>